<evidence type="ECO:0000313" key="1">
    <source>
        <dbReference type="EMBL" id="CAG8435534.1"/>
    </source>
</evidence>
<protein>
    <submittedName>
        <fullName evidence="1">9862_t:CDS:1</fullName>
    </submittedName>
</protein>
<sequence>MLKIYHHFIFQVPAAINFMLGLIIFIAERCREARPNPENTQFVAIMTFCSAIDIQSLRLISSKIFGLESFSVDFSPISTKIIAWISVVNIFIEDIPQFIIQVEYKKAVQGFTFIPFASLILSSIVLVCSLERLFYAIDTGPCTPCDCFNVKRLCSNLLDQK</sequence>
<accession>A0ACA9JU82</accession>
<organism evidence="1 2">
    <name type="scientific">Scutellospora calospora</name>
    <dbReference type="NCBI Taxonomy" id="85575"/>
    <lineage>
        <taxon>Eukaryota</taxon>
        <taxon>Fungi</taxon>
        <taxon>Fungi incertae sedis</taxon>
        <taxon>Mucoromycota</taxon>
        <taxon>Glomeromycotina</taxon>
        <taxon>Glomeromycetes</taxon>
        <taxon>Diversisporales</taxon>
        <taxon>Gigasporaceae</taxon>
        <taxon>Scutellospora</taxon>
    </lineage>
</organism>
<comment type="caution">
    <text evidence="1">The sequence shown here is derived from an EMBL/GenBank/DDBJ whole genome shotgun (WGS) entry which is preliminary data.</text>
</comment>
<reference evidence="1" key="1">
    <citation type="submission" date="2021-06" db="EMBL/GenBank/DDBJ databases">
        <authorList>
            <person name="Kallberg Y."/>
            <person name="Tangrot J."/>
            <person name="Rosling A."/>
        </authorList>
    </citation>
    <scope>NUCLEOTIDE SEQUENCE</scope>
    <source>
        <strain evidence="1">AU212A</strain>
    </source>
</reference>
<dbReference type="Proteomes" id="UP000789860">
    <property type="component" value="Unassembled WGS sequence"/>
</dbReference>
<gene>
    <name evidence="1" type="ORF">SCALOS_LOCUS200</name>
</gene>
<dbReference type="EMBL" id="CAJVPM010000080">
    <property type="protein sequence ID" value="CAG8435534.1"/>
    <property type="molecule type" value="Genomic_DNA"/>
</dbReference>
<name>A0ACA9JU82_9GLOM</name>
<proteinExistence type="predicted"/>
<keyword evidence="2" id="KW-1185">Reference proteome</keyword>
<evidence type="ECO:0000313" key="2">
    <source>
        <dbReference type="Proteomes" id="UP000789860"/>
    </source>
</evidence>